<evidence type="ECO:0000259" key="13">
    <source>
        <dbReference type="PROSITE" id="PS50885"/>
    </source>
</evidence>
<name>A0A941GIP8_NIACI</name>
<organism evidence="14">
    <name type="scientific">Niallia circulans</name>
    <name type="common">Bacillus circulans</name>
    <dbReference type="NCBI Taxonomy" id="1397"/>
    <lineage>
        <taxon>Bacteria</taxon>
        <taxon>Bacillati</taxon>
        <taxon>Bacillota</taxon>
        <taxon>Bacilli</taxon>
        <taxon>Bacillales</taxon>
        <taxon>Bacillaceae</taxon>
        <taxon>Niallia</taxon>
    </lineage>
</organism>
<evidence type="ECO:0000256" key="10">
    <source>
        <dbReference type="PROSITE-ProRule" id="PRU00284"/>
    </source>
</evidence>
<dbReference type="RefSeq" id="WP_212119192.1">
    <property type="nucleotide sequence ID" value="NZ_JAGTPX020000013.1"/>
</dbReference>
<evidence type="ECO:0000256" key="5">
    <source>
        <dbReference type="ARBA" id="ARBA00022692"/>
    </source>
</evidence>
<keyword evidence="7 11" id="KW-0472">Membrane</keyword>
<dbReference type="GO" id="GO:0007165">
    <property type="term" value="P:signal transduction"/>
    <property type="evidence" value="ECO:0007669"/>
    <property type="project" value="UniProtKB-KW"/>
</dbReference>
<dbReference type="SUPFAM" id="SSF103190">
    <property type="entry name" value="Sensory domain-like"/>
    <property type="match status" value="1"/>
</dbReference>
<comment type="similarity">
    <text evidence="9">Belongs to the methyl-accepting chemotaxis (MCP) protein family.</text>
</comment>
<evidence type="ECO:0000256" key="8">
    <source>
        <dbReference type="ARBA" id="ARBA00023224"/>
    </source>
</evidence>
<dbReference type="InterPro" id="IPR003660">
    <property type="entry name" value="HAMP_dom"/>
</dbReference>
<evidence type="ECO:0000256" key="2">
    <source>
        <dbReference type="ARBA" id="ARBA00022475"/>
    </source>
</evidence>
<dbReference type="CDD" id="cd11386">
    <property type="entry name" value="MCP_signal"/>
    <property type="match status" value="1"/>
</dbReference>
<dbReference type="InterPro" id="IPR004089">
    <property type="entry name" value="MCPsignal_dom"/>
</dbReference>
<keyword evidence="6 11" id="KW-1133">Transmembrane helix</keyword>
<dbReference type="SUPFAM" id="SSF58104">
    <property type="entry name" value="Methyl-accepting chemotaxis protein (MCP) signaling domain"/>
    <property type="match status" value="1"/>
</dbReference>
<comment type="caution">
    <text evidence="14">The sequence shown here is derived from an EMBL/GenBank/DDBJ whole genome shotgun (WGS) entry which is preliminary data.</text>
</comment>
<evidence type="ECO:0000313" key="14">
    <source>
        <dbReference type="EMBL" id="MBR8670325.1"/>
    </source>
</evidence>
<dbReference type="CDD" id="cd18773">
    <property type="entry name" value="PDC1_HK_sensor"/>
    <property type="match status" value="1"/>
</dbReference>
<sequence>MKMKIWDRVNRTTKNSSKRFKIKLKTKMIISFALILIIPSLIISTFSYIKARNEMENQFLNTSHENVKIVDNIIRNTLGTSIYQTVIYSEKIKFDEQSEESNTTVRTEFDKYMELNPEIESVFFGSKAGTLIQSPNSILGKGYDPRKDAWYTNGMEKEGAVYVSSPYTSIATGSLVVAVSKQTEDKKGVVGMEVSLERIKSLVSDVKIGDKGFIIIFNQDKKYIVHPKEEAGTTAKQSVFNQMFDKNEGSIDLTDGGNKYIMQYITNETVGWKLAGVVDKSEINDMTFPILYQTVLVIVVSLLVSGFFIFILINSFIKPLNKLKESAIKMNEGNLTEKVDILREDEIGQVALAFKNMAENLHNIIKDVNEKSEHVAASSEQLLASSDQTASASEYVAGALEEVASKAEMQKDNLTKNTNALKDIENHINKVAESAKIVSTLTNETVIQAQEGENTVNNTLSQMNEIYHSVESSNQQILSLQERSQEIESIVETISGIANQTNLLALNAAIEAARAGEHGKGFAVVATEVGKLAKQSEQSAQEIGDIITNILTNTKTTVEGMGAVTKSVQNGIVASKQTTEAFNGIIQRVKTISPQMTEVANLSNQIAEQVQAVSVSANELLTISSENAAYSEEMASSTEEQLAAMQEIKAAASSLSEVAVELQEKINTFTI</sequence>
<dbReference type="Gene3D" id="6.10.340.10">
    <property type="match status" value="1"/>
</dbReference>
<dbReference type="InterPro" id="IPR029151">
    <property type="entry name" value="Sensor-like_sf"/>
</dbReference>
<feature type="domain" description="HAMP" evidence="13">
    <location>
        <begin position="314"/>
        <end position="366"/>
    </location>
</feature>
<feature type="domain" description="Methyl-accepting transducer" evidence="12">
    <location>
        <begin position="385"/>
        <end position="621"/>
    </location>
</feature>
<evidence type="ECO:0000256" key="6">
    <source>
        <dbReference type="ARBA" id="ARBA00022989"/>
    </source>
</evidence>
<evidence type="ECO:0000256" key="7">
    <source>
        <dbReference type="ARBA" id="ARBA00023136"/>
    </source>
</evidence>
<evidence type="ECO:0000259" key="12">
    <source>
        <dbReference type="PROSITE" id="PS50111"/>
    </source>
</evidence>
<dbReference type="GO" id="GO:0006935">
    <property type="term" value="P:chemotaxis"/>
    <property type="evidence" value="ECO:0007669"/>
    <property type="project" value="UniProtKB-KW"/>
</dbReference>
<keyword evidence="3" id="KW-0488">Methylation</keyword>
<protein>
    <submittedName>
        <fullName evidence="14">Methyl-accepting chemotaxis protein</fullName>
    </submittedName>
</protein>
<keyword evidence="5 11" id="KW-0812">Transmembrane</keyword>
<dbReference type="SMART" id="SM00283">
    <property type="entry name" value="MA"/>
    <property type="match status" value="1"/>
</dbReference>
<dbReference type="GO" id="GO:0005886">
    <property type="term" value="C:plasma membrane"/>
    <property type="evidence" value="ECO:0007669"/>
    <property type="project" value="UniProtKB-SubCell"/>
</dbReference>
<comment type="subcellular location">
    <subcellularLocation>
        <location evidence="1">Cell membrane</location>
        <topology evidence="1">Multi-pass membrane protein</topology>
    </subcellularLocation>
</comment>
<evidence type="ECO:0000256" key="9">
    <source>
        <dbReference type="ARBA" id="ARBA00029447"/>
    </source>
</evidence>
<evidence type="ECO:0000256" key="3">
    <source>
        <dbReference type="ARBA" id="ARBA00022481"/>
    </source>
</evidence>
<dbReference type="EMBL" id="JAGTPX010000011">
    <property type="protein sequence ID" value="MBR8670325.1"/>
    <property type="molecule type" value="Genomic_DNA"/>
</dbReference>
<dbReference type="Pfam" id="PF02743">
    <property type="entry name" value="dCache_1"/>
    <property type="match status" value="1"/>
</dbReference>
<evidence type="ECO:0000256" key="1">
    <source>
        <dbReference type="ARBA" id="ARBA00004651"/>
    </source>
</evidence>
<proteinExistence type="inferred from homology"/>
<dbReference type="SMART" id="SM00304">
    <property type="entry name" value="HAMP"/>
    <property type="match status" value="1"/>
</dbReference>
<keyword evidence="8 10" id="KW-0807">Transducer</keyword>
<feature type="transmembrane region" description="Helical" evidence="11">
    <location>
        <begin position="28"/>
        <end position="49"/>
    </location>
</feature>
<evidence type="ECO:0000256" key="11">
    <source>
        <dbReference type="SAM" id="Phobius"/>
    </source>
</evidence>
<dbReference type="Gene3D" id="1.10.287.950">
    <property type="entry name" value="Methyl-accepting chemotaxis protein"/>
    <property type="match status" value="1"/>
</dbReference>
<dbReference type="CDD" id="cd06225">
    <property type="entry name" value="HAMP"/>
    <property type="match status" value="1"/>
</dbReference>
<reference evidence="14" key="1">
    <citation type="submission" date="2021-04" db="EMBL/GenBank/DDBJ databases">
        <title>Genomic analysis of electroactive and textile dye degrading Bacillus circulans strain: DC10 isolated from constructed wetland-microbial fuel cells treating textile dye wastewaters.</title>
        <authorList>
            <person name="Patel D.U."/>
            <person name="Desai C.R."/>
        </authorList>
    </citation>
    <scope>NUCLEOTIDE SEQUENCE</scope>
    <source>
        <strain evidence="14">DC10</strain>
    </source>
</reference>
<dbReference type="CDD" id="cd12912">
    <property type="entry name" value="PDC2_MCP_like"/>
    <property type="match status" value="1"/>
</dbReference>
<dbReference type="PANTHER" id="PTHR32089">
    <property type="entry name" value="METHYL-ACCEPTING CHEMOTAXIS PROTEIN MCPB"/>
    <property type="match status" value="1"/>
</dbReference>
<dbReference type="Gene3D" id="3.30.450.20">
    <property type="entry name" value="PAS domain"/>
    <property type="match status" value="2"/>
</dbReference>
<dbReference type="PANTHER" id="PTHR32089:SF114">
    <property type="entry name" value="METHYL-ACCEPTING CHEMOTAXIS PROTEIN MCPB"/>
    <property type="match status" value="1"/>
</dbReference>
<dbReference type="AlphaFoldDB" id="A0A941GIP8"/>
<dbReference type="PROSITE" id="PS50111">
    <property type="entry name" value="CHEMOTAXIS_TRANSDUC_2"/>
    <property type="match status" value="1"/>
</dbReference>
<feature type="transmembrane region" description="Helical" evidence="11">
    <location>
        <begin position="290"/>
        <end position="313"/>
    </location>
</feature>
<dbReference type="InterPro" id="IPR033479">
    <property type="entry name" value="dCache_1"/>
</dbReference>
<gene>
    <name evidence="14" type="ORF">KD144_12265</name>
</gene>
<dbReference type="PROSITE" id="PS50885">
    <property type="entry name" value="HAMP"/>
    <property type="match status" value="1"/>
</dbReference>
<keyword evidence="4" id="KW-0145">Chemotaxis</keyword>
<dbReference type="Pfam" id="PF00672">
    <property type="entry name" value="HAMP"/>
    <property type="match status" value="1"/>
</dbReference>
<evidence type="ECO:0000256" key="4">
    <source>
        <dbReference type="ARBA" id="ARBA00022500"/>
    </source>
</evidence>
<keyword evidence="2" id="KW-1003">Cell membrane</keyword>
<dbReference type="Pfam" id="PF00015">
    <property type="entry name" value="MCPsignal"/>
    <property type="match status" value="1"/>
</dbReference>
<accession>A0A941GIP8</accession>